<dbReference type="InterPro" id="IPR021338">
    <property type="entry name" value="DUF2953"/>
</dbReference>
<keyword evidence="3" id="KW-1185">Reference proteome</keyword>
<evidence type="ECO:0000313" key="2">
    <source>
        <dbReference type="EMBL" id="MBL4930956.1"/>
    </source>
</evidence>
<organism evidence="2 3">
    <name type="scientific">Clostridium paridis</name>
    <dbReference type="NCBI Taxonomy" id="2803863"/>
    <lineage>
        <taxon>Bacteria</taxon>
        <taxon>Bacillati</taxon>
        <taxon>Bacillota</taxon>
        <taxon>Clostridia</taxon>
        <taxon>Eubacteriales</taxon>
        <taxon>Clostridiaceae</taxon>
        <taxon>Clostridium</taxon>
    </lineage>
</organism>
<sequence>MFYALFTLFLIIILFPIPIKFRVEIDEFKIKVFLYKKLILDKDIFSLIKKEKPKTKEKKKDTRKYKLDYINIVNSLKKSTFKPILKYRLQIDYDLSDAYPTAILNGLITPLAYVIHGQLIRFLKVTNYKINITPIFNNSFYLYFSFKGIIYVNLVKITIIGFKIMKHIKKEVSPLREAYGQ</sequence>
<keyword evidence="1" id="KW-0812">Transmembrane</keyword>
<gene>
    <name evidence="2" type="ORF">JK634_04000</name>
</gene>
<feature type="transmembrane region" description="Helical" evidence="1">
    <location>
        <begin position="140"/>
        <end position="162"/>
    </location>
</feature>
<proteinExistence type="predicted"/>
<dbReference type="Pfam" id="PF11167">
    <property type="entry name" value="DUF2953"/>
    <property type="match status" value="1"/>
</dbReference>
<reference evidence="2" key="1">
    <citation type="submission" date="2021-01" db="EMBL/GenBank/DDBJ databases">
        <title>Genome public.</title>
        <authorList>
            <person name="Liu C."/>
            <person name="Sun Q."/>
        </authorList>
    </citation>
    <scope>NUCLEOTIDE SEQUENCE</scope>
    <source>
        <strain evidence="2">YIM B02565</strain>
    </source>
</reference>
<name>A0A937K206_9CLOT</name>
<dbReference type="AlphaFoldDB" id="A0A937K206"/>
<accession>A0A937K206</accession>
<evidence type="ECO:0000256" key="1">
    <source>
        <dbReference type="SAM" id="Phobius"/>
    </source>
</evidence>
<dbReference type="RefSeq" id="WP_202766334.1">
    <property type="nucleotide sequence ID" value="NZ_JAESWA010000017.1"/>
</dbReference>
<keyword evidence="1" id="KW-0472">Membrane</keyword>
<evidence type="ECO:0000313" key="3">
    <source>
        <dbReference type="Proteomes" id="UP000623681"/>
    </source>
</evidence>
<comment type="caution">
    <text evidence="2">The sequence shown here is derived from an EMBL/GenBank/DDBJ whole genome shotgun (WGS) entry which is preliminary data.</text>
</comment>
<protein>
    <submittedName>
        <fullName evidence="2">DUF2953 domain-containing protein</fullName>
    </submittedName>
</protein>
<dbReference type="EMBL" id="JAESWA010000017">
    <property type="protein sequence ID" value="MBL4930956.1"/>
    <property type="molecule type" value="Genomic_DNA"/>
</dbReference>
<dbReference type="Proteomes" id="UP000623681">
    <property type="component" value="Unassembled WGS sequence"/>
</dbReference>
<keyword evidence="1" id="KW-1133">Transmembrane helix</keyword>